<gene>
    <name evidence="1" type="ORF">GCM10009020_29320</name>
</gene>
<name>A0AAV3TD91_9EURY</name>
<dbReference type="EMBL" id="BAAADV010000007">
    <property type="protein sequence ID" value="GAA0679024.1"/>
    <property type="molecule type" value="Genomic_DNA"/>
</dbReference>
<reference evidence="1 2" key="1">
    <citation type="journal article" date="2019" name="Int. J. Syst. Evol. Microbiol.">
        <title>The Global Catalogue of Microorganisms (GCM) 10K type strain sequencing project: providing services to taxonomists for standard genome sequencing and annotation.</title>
        <authorList>
            <consortium name="The Broad Institute Genomics Platform"/>
            <consortium name="The Broad Institute Genome Sequencing Center for Infectious Disease"/>
            <person name="Wu L."/>
            <person name="Ma J."/>
        </authorList>
    </citation>
    <scope>NUCLEOTIDE SEQUENCE [LARGE SCALE GENOMIC DNA]</scope>
    <source>
        <strain evidence="1 2">JCM 16328</strain>
    </source>
</reference>
<dbReference type="Proteomes" id="UP001500420">
    <property type="component" value="Unassembled WGS sequence"/>
</dbReference>
<sequence length="75" mass="8205">MDAARSEYLNLSSAALEPGTTVLYRHRSGDSLATVTEATDEHVAFVGDDCDGHFPREQIDRMLGDGRLVLVLGER</sequence>
<protein>
    <submittedName>
        <fullName evidence="1">Uncharacterized protein</fullName>
    </submittedName>
</protein>
<organism evidence="1 2">
    <name type="scientific">Natronoarchaeum mannanilyticum</name>
    <dbReference type="NCBI Taxonomy" id="926360"/>
    <lineage>
        <taxon>Archaea</taxon>
        <taxon>Methanobacteriati</taxon>
        <taxon>Methanobacteriota</taxon>
        <taxon>Stenosarchaea group</taxon>
        <taxon>Halobacteria</taxon>
        <taxon>Halobacteriales</taxon>
        <taxon>Natronoarchaeaceae</taxon>
    </lineage>
</organism>
<evidence type="ECO:0000313" key="1">
    <source>
        <dbReference type="EMBL" id="GAA0679024.1"/>
    </source>
</evidence>
<comment type="caution">
    <text evidence="1">The sequence shown here is derived from an EMBL/GenBank/DDBJ whole genome shotgun (WGS) entry which is preliminary data.</text>
</comment>
<accession>A0AAV3TD91</accession>
<dbReference type="RefSeq" id="WP_343774804.1">
    <property type="nucleotide sequence ID" value="NZ_BAAADV010000007.1"/>
</dbReference>
<evidence type="ECO:0000313" key="2">
    <source>
        <dbReference type="Proteomes" id="UP001500420"/>
    </source>
</evidence>
<proteinExistence type="predicted"/>
<keyword evidence="2" id="KW-1185">Reference proteome</keyword>
<dbReference type="AlphaFoldDB" id="A0AAV3TD91"/>